<evidence type="ECO:0000313" key="6">
    <source>
        <dbReference type="EMBL" id="MCC2124714.1"/>
    </source>
</evidence>
<accession>A0AAE3DAU8</accession>
<evidence type="ECO:0000256" key="3">
    <source>
        <dbReference type="ARBA" id="ARBA00023125"/>
    </source>
</evidence>
<dbReference type="Pfam" id="PF00126">
    <property type="entry name" value="HTH_1"/>
    <property type="match status" value="1"/>
</dbReference>
<reference evidence="6 7" key="1">
    <citation type="submission" date="2021-10" db="EMBL/GenBank/DDBJ databases">
        <title>Anaerobic single-cell dispensing facilitates the cultivation of human gut bacteria.</title>
        <authorList>
            <person name="Afrizal A."/>
        </authorList>
    </citation>
    <scope>NUCLEOTIDE SEQUENCE [LARGE SCALE GENOMIC DNA]</scope>
    <source>
        <strain evidence="6 7">CLA-AA-H276</strain>
    </source>
</reference>
<dbReference type="Gene3D" id="3.40.190.290">
    <property type="match status" value="1"/>
</dbReference>
<keyword evidence="3" id="KW-0238">DNA-binding</keyword>
<dbReference type="Proteomes" id="UP001198220">
    <property type="component" value="Unassembled WGS sequence"/>
</dbReference>
<organism evidence="6 7">
    <name type="scientific">Hominiventricola filiformis</name>
    <dbReference type="NCBI Taxonomy" id="2885352"/>
    <lineage>
        <taxon>Bacteria</taxon>
        <taxon>Bacillati</taxon>
        <taxon>Bacillota</taxon>
        <taxon>Clostridia</taxon>
        <taxon>Lachnospirales</taxon>
        <taxon>Lachnospiraceae</taxon>
        <taxon>Hominiventricola</taxon>
    </lineage>
</organism>
<dbReference type="SUPFAM" id="SSF46785">
    <property type="entry name" value="Winged helix' DNA-binding domain"/>
    <property type="match status" value="1"/>
</dbReference>
<dbReference type="PRINTS" id="PR00039">
    <property type="entry name" value="HTHLYSR"/>
</dbReference>
<dbReference type="PANTHER" id="PTHR30419:SF8">
    <property type="entry name" value="NITROGEN ASSIMILATION TRANSCRIPTIONAL ACTIVATOR-RELATED"/>
    <property type="match status" value="1"/>
</dbReference>
<dbReference type="InterPro" id="IPR036388">
    <property type="entry name" value="WH-like_DNA-bd_sf"/>
</dbReference>
<keyword evidence="7" id="KW-1185">Reference proteome</keyword>
<dbReference type="AlphaFoldDB" id="A0AAE3DAU8"/>
<dbReference type="CDD" id="cd05466">
    <property type="entry name" value="PBP2_LTTR_substrate"/>
    <property type="match status" value="1"/>
</dbReference>
<comment type="similarity">
    <text evidence="1">Belongs to the LysR transcriptional regulatory family.</text>
</comment>
<evidence type="ECO:0000259" key="5">
    <source>
        <dbReference type="PROSITE" id="PS50931"/>
    </source>
</evidence>
<dbReference type="InterPro" id="IPR005119">
    <property type="entry name" value="LysR_subst-bd"/>
</dbReference>
<evidence type="ECO:0000313" key="7">
    <source>
        <dbReference type="Proteomes" id="UP001198220"/>
    </source>
</evidence>
<evidence type="ECO:0000256" key="4">
    <source>
        <dbReference type="ARBA" id="ARBA00023163"/>
    </source>
</evidence>
<proteinExistence type="inferred from homology"/>
<gene>
    <name evidence="6" type="ORF">LKD36_00810</name>
</gene>
<dbReference type="FunFam" id="1.10.10.10:FF:000001">
    <property type="entry name" value="LysR family transcriptional regulator"/>
    <property type="match status" value="1"/>
</dbReference>
<dbReference type="GO" id="GO:0005829">
    <property type="term" value="C:cytosol"/>
    <property type="evidence" value="ECO:0007669"/>
    <property type="project" value="TreeGrafter"/>
</dbReference>
<name>A0AAE3DAU8_9FIRM</name>
<dbReference type="GO" id="GO:0003700">
    <property type="term" value="F:DNA-binding transcription factor activity"/>
    <property type="evidence" value="ECO:0007669"/>
    <property type="project" value="InterPro"/>
</dbReference>
<dbReference type="InterPro" id="IPR000847">
    <property type="entry name" value="LysR_HTH_N"/>
</dbReference>
<dbReference type="InterPro" id="IPR050950">
    <property type="entry name" value="HTH-type_LysR_regulators"/>
</dbReference>
<comment type="caution">
    <text evidence="6">The sequence shown here is derived from an EMBL/GenBank/DDBJ whole genome shotgun (WGS) entry which is preliminary data.</text>
</comment>
<evidence type="ECO:0000256" key="2">
    <source>
        <dbReference type="ARBA" id="ARBA00023015"/>
    </source>
</evidence>
<feature type="domain" description="HTH lysR-type" evidence="5">
    <location>
        <begin position="9"/>
        <end position="60"/>
    </location>
</feature>
<dbReference type="RefSeq" id="WP_308458282.1">
    <property type="nucleotide sequence ID" value="NZ_JAJEPS010000001.1"/>
</dbReference>
<dbReference type="Pfam" id="PF03466">
    <property type="entry name" value="LysR_substrate"/>
    <property type="match status" value="1"/>
</dbReference>
<dbReference type="EMBL" id="JAJEPS010000001">
    <property type="protein sequence ID" value="MCC2124714.1"/>
    <property type="molecule type" value="Genomic_DNA"/>
</dbReference>
<evidence type="ECO:0000256" key="1">
    <source>
        <dbReference type="ARBA" id="ARBA00009437"/>
    </source>
</evidence>
<sequence length="310" mass="34807">MNVNMDYYRIFYYVAKYGNFTKAARTLGNSQPNVTRAMNCLEQQLQCSLFIRTNRGVQLTPEGERLYVRVSAAMTQLFAAEEELGDSGGLSRGSISIGATETALNIFLLEKLKSFHMEYPGIRLKLYNHSTPQAVEAVKSGKIEFAVVTTPVEMKPPLKKIVLQSFREILVGGKTFTALGSQVLSLAEVKNYPMICLGRETMTYQFYSQFFLKHCLELTPDTEVATTDQILPLVKNELGLAFLPEKIAEEAIARHEIVQIALQDPVPERQICMVYDVEHSLNAPTRQLKNLILGGSAEPEKSVDIRVYKK</sequence>
<dbReference type="PROSITE" id="PS50931">
    <property type="entry name" value="HTH_LYSR"/>
    <property type="match status" value="1"/>
</dbReference>
<dbReference type="Gene3D" id="1.10.10.10">
    <property type="entry name" value="Winged helix-like DNA-binding domain superfamily/Winged helix DNA-binding domain"/>
    <property type="match status" value="1"/>
</dbReference>
<dbReference type="SUPFAM" id="SSF53850">
    <property type="entry name" value="Periplasmic binding protein-like II"/>
    <property type="match status" value="1"/>
</dbReference>
<protein>
    <submittedName>
        <fullName evidence="6">LysR family transcriptional regulator</fullName>
    </submittedName>
</protein>
<dbReference type="GO" id="GO:0003677">
    <property type="term" value="F:DNA binding"/>
    <property type="evidence" value="ECO:0007669"/>
    <property type="project" value="UniProtKB-KW"/>
</dbReference>
<keyword evidence="4" id="KW-0804">Transcription</keyword>
<dbReference type="InterPro" id="IPR036390">
    <property type="entry name" value="WH_DNA-bd_sf"/>
</dbReference>
<keyword evidence="2" id="KW-0805">Transcription regulation</keyword>
<dbReference type="PANTHER" id="PTHR30419">
    <property type="entry name" value="HTH-TYPE TRANSCRIPTIONAL REGULATOR YBHD"/>
    <property type="match status" value="1"/>
</dbReference>